<feature type="signal peptide" evidence="3">
    <location>
        <begin position="1"/>
        <end position="23"/>
    </location>
</feature>
<dbReference type="EC" id="2.1.1.-" evidence="5"/>
<accession>A0A841FU03</accession>
<dbReference type="AlphaFoldDB" id="A0A841FU03"/>
<keyword evidence="5" id="KW-0808">Transferase</keyword>
<feature type="transmembrane region" description="Helical" evidence="2">
    <location>
        <begin position="150"/>
        <end position="170"/>
    </location>
</feature>
<comment type="caution">
    <text evidence="5">The sequence shown here is derived from an EMBL/GenBank/DDBJ whole genome shotgun (WGS) entry which is preliminary data.</text>
</comment>
<feature type="transmembrane region" description="Helical" evidence="2">
    <location>
        <begin position="56"/>
        <end position="77"/>
    </location>
</feature>
<dbReference type="RefSeq" id="WP_184792563.1">
    <property type="nucleotide sequence ID" value="NZ_BONT01000084.1"/>
</dbReference>
<evidence type="ECO:0000256" key="2">
    <source>
        <dbReference type="SAM" id="Phobius"/>
    </source>
</evidence>
<evidence type="ECO:0000256" key="3">
    <source>
        <dbReference type="SAM" id="SignalP"/>
    </source>
</evidence>
<sequence length="196" mass="19532">MGMVYSVLFAGLLGLACARPLGAAVGAHTTPNIPVLTITTMGLLAALAFTPRPLPVTAVLAALTVLGVALAAVDTALHRLPDALVLPAWPLTAATLALTGDRASLTRALAASAVCLTAYAAVHLAAPAALGFGDVKLAALLALPLGRLSWTTVATATVCTIAIGALWALAAARAGRTHLPYGPSMLLGAHLAVLLA</sequence>
<reference evidence="5 6" key="1">
    <citation type="submission" date="2020-08" db="EMBL/GenBank/DDBJ databases">
        <title>Genomic Encyclopedia of Type Strains, Phase IV (KMG-IV): sequencing the most valuable type-strain genomes for metagenomic binning, comparative biology and taxonomic classification.</title>
        <authorList>
            <person name="Goeker M."/>
        </authorList>
    </citation>
    <scope>NUCLEOTIDE SEQUENCE [LARGE SCALE GENOMIC DNA]</scope>
    <source>
        <strain evidence="5 6">YIM 65646</strain>
    </source>
</reference>
<name>A0A841FU03_9ACTN</name>
<keyword evidence="3" id="KW-0732">Signal</keyword>
<keyword evidence="5" id="KW-0378">Hydrolase</keyword>
<dbReference type="PANTHER" id="PTHR30487">
    <property type="entry name" value="TYPE 4 PREPILIN-LIKE PROTEINS LEADER PEPTIDE-PROCESSING ENZYME"/>
    <property type="match status" value="1"/>
</dbReference>
<proteinExistence type="inferred from homology"/>
<feature type="transmembrane region" description="Helical" evidence="2">
    <location>
        <begin position="33"/>
        <end position="49"/>
    </location>
</feature>
<dbReference type="Pfam" id="PF01478">
    <property type="entry name" value="Peptidase_A24"/>
    <property type="match status" value="1"/>
</dbReference>
<dbReference type="GO" id="GO:0006465">
    <property type="term" value="P:signal peptide processing"/>
    <property type="evidence" value="ECO:0007669"/>
    <property type="project" value="TreeGrafter"/>
</dbReference>
<organism evidence="5 6">
    <name type="scientific">Phytomonospora endophytica</name>
    <dbReference type="NCBI Taxonomy" id="714109"/>
    <lineage>
        <taxon>Bacteria</taxon>
        <taxon>Bacillati</taxon>
        <taxon>Actinomycetota</taxon>
        <taxon>Actinomycetes</taxon>
        <taxon>Micromonosporales</taxon>
        <taxon>Micromonosporaceae</taxon>
        <taxon>Phytomonospora</taxon>
    </lineage>
</organism>
<keyword evidence="2" id="KW-0472">Membrane</keyword>
<dbReference type="EMBL" id="JACHGT010000022">
    <property type="protein sequence ID" value="MBB6039486.1"/>
    <property type="molecule type" value="Genomic_DNA"/>
</dbReference>
<evidence type="ECO:0000259" key="4">
    <source>
        <dbReference type="Pfam" id="PF01478"/>
    </source>
</evidence>
<dbReference type="InterPro" id="IPR000045">
    <property type="entry name" value="Prepilin_IV_endopep_pep"/>
</dbReference>
<protein>
    <submittedName>
        <fullName evidence="5">Leader peptidase (Prepilin peptidase)/N-methyltransferase</fullName>
        <ecNumber evidence="5">2.1.1.-</ecNumber>
        <ecNumber evidence="5">3.4.23.43</ecNumber>
    </submittedName>
</protein>
<comment type="similarity">
    <text evidence="1">Belongs to the peptidase A24 family.</text>
</comment>
<keyword evidence="6" id="KW-1185">Reference proteome</keyword>
<evidence type="ECO:0000256" key="1">
    <source>
        <dbReference type="ARBA" id="ARBA00005801"/>
    </source>
</evidence>
<feature type="chain" id="PRO_5038667475" evidence="3">
    <location>
        <begin position="24"/>
        <end position="196"/>
    </location>
</feature>
<dbReference type="GO" id="GO:0005886">
    <property type="term" value="C:plasma membrane"/>
    <property type="evidence" value="ECO:0007669"/>
    <property type="project" value="TreeGrafter"/>
</dbReference>
<dbReference type="GO" id="GO:0008168">
    <property type="term" value="F:methyltransferase activity"/>
    <property type="evidence" value="ECO:0007669"/>
    <property type="project" value="UniProtKB-KW"/>
</dbReference>
<dbReference type="Proteomes" id="UP000548476">
    <property type="component" value="Unassembled WGS sequence"/>
</dbReference>
<feature type="domain" description="Prepilin type IV endopeptidase peptidase" evidence="4">
    <location>
        <begin position="63"/>
        <end position="169"/>
    </location>
</feature>
<dbReference type="GO" id="GO:0004190">
    <property type="term" value="F:aspartic-type endopeptidase activity"/>
    <property type="evidence" value="ECO:0007669"/>
    <property type="project" value="UniProtKB-EC"/>
</dbReference>
<gene>
    <name evidence="5" type="ORF">HNR73_007381</name>
</gene>
<evidence type="ECO:0000313" key="6">
    <source>
        <dbReference type="Proteomes" id="UP000548476"/>
    </source>
</evidence>
<keyword evidence="5" id="KW-0489">Methyltransferase</keyword>
<dbReference type="PANTHER" id="PTHR30487:SF0">
    <property type="entry name" value="PREPILIN LEADER PEPTIDASE_N-METHYLTRANSFERASE-RELATED"/>
    <property type="match status" value="1"/>
</dbReference>
<keyword evidence="2" id="KW-1133">Transmembrane helix</keyword>
<dbReference type="InterPro" id="IPR050882">
    <property type="entry name" value="Prepilin_peptidase/N-MTase"/>
</dbReference>
<evidence type="ECO:0000313" key="5">
    <source>
        <dbReference type="EMBL" id="MBB6039486.1"/>
    </source>
</evidence>
<dbReference type="EC" id="3.4.23.43" evidence="5"/>
<feature type="transmembrane region" description="Helical" evidence="2">
    <location>
        <begin position="108"/>
        <end position="130"/>
    </location>
</feature>
<keyword evidence="2" id="KW-0812">Transmembrane</keyword>
<dbReference type="GO" id="GO:0032259">
    <property type="term" value="P:methylation"/>
    <property type="evidence" value="ECO:0007669"/>
    <property type="project" value="UniProtKB-KW"/>
</dbReference>